<comment type="caution">
    <text evidence="1">The sequence shown here is derived from an EMBL/GenBank/DDBJ whole genome shotgun (WGS) entry which is preliminary data.</text>
</comment>
<evidence type="ECO:0000313" key="1">
    <source>
        <dbReference type="EMBL" id="TGX96963.1"/>
    </source>
</evidence>
<sequence length="201" mass="22918">MENIGRKGAFMDNKEKILRCALDLFYAKGYDAVGVQEIAEKAGVTKPTLYYYFGSKYGLLETLLNTELSHVNEAVREAAEYHGDVPATLYRMASKMLDLASANRKMYMLMMALFYSAKENEAYRAIRPLMTELYGIVVHFFEEATPQLGNIRGRQEQFAIGFLGTMNQYILRMCDSLKEGAMVDDERKKSLVDQFMYGINS</sequence>
<dbReference type="Proteomes" id="UP000307720">
    <property type="component" value="Unassembled WGS sequence"/>
</dbReference>
<dbReference type="EMBL" id="SRZB01000042">
    <property type="protein sequence ID" value="TGX96963.1"/>
    <property type="molecule type" value="Genomic_DNA"/>
</dbReference>
<name>A0AC61QXK3_9FIRM</name>
<organism evidence="1 2">
    <name type="scientific">Hominisplanchenecus murintestinalis</name>
    <dbReference type="NCBI Taxonomy" id="2941517"/>
    <lineage>
        <taxon>Bacteria</taxon>
        <taxon>Bacillati</taxon>
        <taxon>Bacillota</taxon>
        <taxon>Clostridia</taxon>
        <taxon>Lachnospirales</taxon>
        <taxon>Lachnospiraceae</taxon>
        <taxon>Hominisplanchenecus</taxon>
    </lineage>
</organism>
<keyword evidence="2" id="KW-1185">Reference proteome</keyword>
<reference evidence="1" key="1">
    <citation type="submission" date="2019-04" db="EMBL/GenBank/DDBJ databases">
        <title>Microbes associate with the intestines of laboratory mice.</title>
        <authorList>
            <person name="Navarre W."/>
            <person name="Wong E."/>
            <person name="Huang K."/>
            <person name="Tropini C."/>
            <person name="Ng K."/>
            <person name="Yu B."/>
        </authorList>
    </citation>
    <scope>NUCLEOTIDE SEQUENCE</scope>
    <source>
        <strain evidence="1">NM72_1-8</strain>
    </source>
</reference>
<evidence type="ECO:0000313" key="2">
    <source>
        <dbReference type="Proteomes" id="UP000307720"/>
    </source>
</evidence>
<gene>
    <name evidence="1" type="ORF">E5357_14330</name>
</gene>
<accession>A0AC61QXK3</accession>
<protein>
    <submittedName>
        <fullName evidence="1">TetR/AcrR family transcriptional regulator</fullName>
    </submittedName>
</protein>
<proteinExistence type="predicted"/>